<proteinExistence type="inferred from homology"/>
<organism evidence="3 4">
    <name type="scientific">Rhodococcus qingshengii</name>
    <dbReference type="NCBI Taxonomy" id="334542"/>
    <lineage>
        <taxon>Bacteria</taxon>
        <taxon>Bacillati</taxon>
        <taxon>Actinomycetota</taxon>
        <taxon>Actinomycetes</taxon>
        <taxon>Mycobacteriales</taxon>
        <taxon>Nocardiaceae</taxon>
        <taxon>Rhodococcus</taxon>
        <taxon>Rhodococcus erythropolis group</taxon>
    </lineage>
</organism>
<evidence type="ECO:0000259" key="2">
    <source>
        <dbReference type="Pfam" id="PF08327"/>
    </source>
</evidence>
<evidence type="ECO:0000256" key="1">
    <source>
        <dbReference type="ARBA" id="ARBA00006817"/>
    </source>
</evidence>
<accession>A0A1X0M130</accession>
<dbReference type="Pfam" id="PF08327">
    <property type="entry name" value="AHSA1"/>
    <property type="match status" value="1"/>
</dbReference>
<gene>
    <name evidence="3" type="ORF">CHR55_12150</name>
</gene>
<dbReference type="Proteomes" id="UP000230886">
    <property type="component" value="Unassembled WGS sequence"/>
</dbReference>
<dbReference type="CDD" id="cd07814">
    <property type="entry name" value="SRPBCC_CalC_Aha1-like"/>
    <property type="match status" value="1"/>
</dbReference>
<dbReference type="RefSeq" id="WP_030536982.1">
    <property type="nucleotide sequence ID" value="NZ_CP029297.1"/>
</dbReference>
<dbReference type="AlphaFoldDB" id="A0A1X0M130"/>
<dbReference type="InterPro" id="IPR013538">
    <property type="entry name" value="ASHA1/2-like_C"/>
</dbReference>
<sequence length="153" mass="17147">MSDRNADATAEFTITRIFDAPRDLVWQAWTDPDEAARWWHPKGVSSPREHVTIDPRVGGTYRYLMINDENGAEYPTGGTYLEVDEPKRLVFTWGNPSDPVDAAPRITVTLAERGDKTEMTFHLVGIPGFKGDGNVYDGWESAFDVLDEVRAGD</sequence>
<reference evidence="3 4" key="1">
    <citation type="submission" date="2017-07" db="EMBL/GenBank/DDBJ databases">
        <title>Draft sequence of Rhodococcus enclensis 23b-28.</title>
        <authorList>
            <person name="Besaury L."/>
            <person name="Sancelme M."/>
            <person name="Amato P."/>
            <person name="Lallement A."/>
            <person name="Delort A.-M."/>
        </authorList>
    </citation>
    <scope>NUCLEOTIDE SEQUENCE [LARGE SCALE GENOMIC DNA]</scope>
    <source>
        <strain evidence="3 4">23b-28</strain>
    </source>
</reference>
<comment type="caution">
    <text evidence="3">The sequence shown here is derived from an EMBL/GenBank/DDBJ whole genome shotgun (WGS) entry which is preliminary data.</text>
</comment>
<dbReference type="EMBL" id="NOVD01000006">
    <property type="protein sequence ID" value="PCK26976.1"/>
    <property type="molecule type" value="Genomic_DNA"/>
</dbReference>
<name>A0A1X0M130_RHOSG</name>
<feature type="domain" description="Activator of Hsp90 ATPase homologue 1/2-like C-terminal" evidence="2">
    <location>
        <begin position="19"/>
        <end position="149"/>
    </location>
</feature>
<evidence type="ECO:0000313" key="4">
    <source>
        <dbReference type="Proteomes" id="UP000230886"/>
    </source>
</evidence>
<protein>
    <submittedName>
        <fullName evidence="3">SRPBCC domain-containing protein</fullName>
    </submittedName>
</protein>
<comment type="similarity">
    <text evidence="1">Belongs to the AHA1 family.</text>
</comment>
<evidence type="ECO:0000313" key="3">
    <source>
        <dbReference type="EMBL" id="PCK26976.1"/>
    </source>
</evidence>
<dbReference type="Gene3D" id="3.30.530.20">
    <property type="match status" value="1"/>
</dbReference>
<accession>A0A2A5JC83</accession>
<dbReference type="SUPFAM" id="SSF55961">
    <property type="entry name" value="Bet v1-like"/>
    <property type="match status" value="1"/>
</dbReference>
<dbReference type="InterPro" id="IPR023393">
    <property type="entry name" value="START-like_dom_sf"/>
</dbReference>